<proteinExistence type="predicted"/>
<dbReference type="NCBIfam" id="TIGR03696">
    <property type="entry name" value="Rhs_assc_core"/>
    <property type="match status" value="1"/>
</dbReference>
<dbReference type="InterPro" id="IPR045619">
    <property type="entry name" value="DUF6443"/>
</dbReference>
<name>A0A1M6Z7Q2_XYLRU</name>
<dbReference type="AlphaFoldDB" id="A0A1M6Z7Q2"/>
<keyword evidence="1" id="KW-0732">Signal</keyword>
<reference evidence="3 4" key="1">
    <citation type="submission" date="2016-11" db="EMBL/GenBank/DDBJ databases">
        <authorList>
            <person name="Jaros S."/>
            <person name="Januszkiewicz K."/>
            <person name="Wedrychowicz H."/>
        </authorList>
    </citation>
    <scope>NUCLEOTIDE SEQUENCE [LARGE SCALE GENOMIC DNA]</scope>
    <source>
        <strain evidence="3 4">KHT3</strain>
    </source>
</reference>
<dbReference type="PANTHER" id="PTHR32305">
    <property type="match status" value="1"/>
</dbReference>
<dbReference type="InterPro" id="IPR050708">
    <property type="entry name" value="T6SS_VgrG/RHS"/>
</dbReference>
<sequence length="1070" mass="118466">MNRFRHLLTVLSFVPVMMLAQSPTENYVKAETMLNAHGNNAMVSVQYYNGLGYPTVSVATTGDDGHTSYSLVTYDALGREECKYVPVSTDKSILYKSPGTIVSCYSDTAPYSKTQYDGLGRPVSVTIPGSAFADKPATTAYATNAANEVIRYGVSNNSLTQNGYYPANSLTKEIGKDPENKQVETFKDLFGRVIMQRVAGSLCTYHVYDDLGRLRFVLPPKYQSEKNLAALCYEYRYDDRGRLEYKKLPGADYVKYWYDKADRMICMQDAEMRSANKCRFFVYDKFDRVVLQGLCTTCPSTNVFNATFNPAAAGTQGTSYTAPSGLGTIELEIANYYDGKQSKITYNNNPHFSSLTLPSSSVSQKGQLTGVITAATNGELLAQATQYDIKGNATSSKTKDIGGRIVSTTTAYSFTNKPTQSTATIDVKYGSSMTVIESIGYNTYNDQKSSDTIIVNHGIAKRAITTYAHDNLGRLLTVSRPTSSGTNRNVSYAYDLRSWMTKITTSTFLEELFYADGPGTKLYNGNISSIRWKDNSQSTKRGYKFTYDTANRLTSGTYGEGDALSSNTGRYSESMQYDANGNVNRITRYGKGTSGYGLMDNLTITYTGNQPTSVSESVSDNNTSGSFEYKKANGTGYKFNTNGSLVADKSRCIAYIIYDYNNNPKQIYFTNGSVTKYVYSASGQKLRAVHYTAKPNISRTWGVKPAELTTTQILQVDSTDYLMGGSLTMKNGKVDKYLFAGGYAQASVASATTDNFAFYFYNQDHLGSIREVVDASGAVKQVNNYYPFGAPYADAPASTNADFQPYKYNGKELDKMHGLNTFDYGARQYDPILARWDRIDPMAEKAPEISSYMYCKNNPTNFIDPDGMWPWNKKNLIEYRGNGTFGLNVNNLSATTRRNIRNANNNPSNWKPGEVGINTEVGHISLSKYSSDSFSLNHKTPGIDPKDESINVVNPIAKSTGLEDRRFSKHSISGVSGKIAAKGVLALDLTVYIVDTYQTWSSFFDSISLDSQKEELENSINRVSNNFDLIPEEYRNDVDVIGAIINYVFQGINSTSNKVIEDIGKQIINR</sequence>
<dbReference type="PANTHER" id="PTHR32305:SF15">
    <property type="entry name" value="PROTEIN RHSA-RELATED"/>
    <property type="match status" value="1"/>
</dbReference>
<protein>
    <submittedName>
        <fullName evidence="3">RHS repeat-associated core domain-containing protein</fullName>
    </submittedName>
</protein>
<dbReference type="Gene3D" id="2.180.10.10">
    <property type="entry name" value="RHS repeat-associated core"/>
    <property type="match status" value="1"/>
</dbReference>
<feature type="signal peptide" evidence="1">
    <location>
        <begin position="1"/>
        <end position="20"/>
    </location>
</feature>
<feature type="domain" description="DUF6443" evidence="2">
    <location>
        <begin position="29"/>
        <end position="138"/>
    </location>
</feature>
<evidence type="ECO:0000256" key="1">
    <source>
        <dbReference type="SAM" id="SignalP"/>
    </source>
</evidence>
<dbReference type="Proteomes" id="UP000184130">
    <property type="component" value="Unassembled WGS sequence"/>
</dbReference>
<dbReference type="RefSeq" id="WP_081373307.1">
    <property type="nucleotide sequence ID" value="NZ_FRBD01000043.1"/>
</dbReference>
<dbReference type="EMBL" id="FRBD01000043">
    <property type="protein sequence ID" value="SHL26463.1"/>
    <property type="molecule type" value="Genomic_DNA"/>
</dbReference>
<evidence type="ECO:0000313" key="3">
    <source>
        <dbReference type="EMBL" id="SHL26463.1"/>
    </source>
</evidence>
<dbReference type="Pfam" id="PF20041">
    <property type="entry name" value="DUF6443"/>
    <property type="match status" value="1"/>
</dbReference>
<feature type="chain" id="PRO_5012997491" evidence="1">
    <location>
        <begin position="21"/>
        <end position="1070"/>
    </location>
</feature>
<gene>
    <name evidence="3" type="ORF">SAMN05216463_1436</name>
</gene>
<dbReference type="OrthoDB" id="976756at2"/>
<dbReference type="InterPro" id="IPR022385">
    <property type="entry name" value="Rhs_assc_core"/>
</dbReference>
<accession>A0A1M6Z7Q2</accession>
<organism evidence="3 4">
    <name type="scientific">Xylanibacter ruminicola</name>
    <name type="common">Prevotella ruminicola</name>
    <dbReference type="NCBI Taxonomy" id="839"/>
    <lineage>
        <taxon>Bacteria</taxon>
        <taxon>Pseudomonadati</taxon>
        <taxon>Bacteroidota</taxon>
        <taxon>Bacteroidia</taxon>
        <taxon>Bacteroidales</taxon>
        <taxon>Prevotellaceae</taxon>
        <taxon>Xylanibacter</taxon>
    </lineage>
</organism>
<evidence type="ECO:0000313" key="4">
    <source>
        <dbReference type="Proteomes" id="UP000184130"/>
    </source>
</evidence>
<evidence type="ECO:0000259" key="2">
    <source>
        <dbReference type="Pfam" id="PF20041"/>
    </source>
</evidence>